<protein>
    <submittedName>
        <fullName evidence="1">Uncharacterized protein</fullName>
    </submittedName>
</protein>
<reference evidence="2" key="1">
    <citation type="submission" date="2019-02" db="EMBL/GenBank/DDBJ databases">
        <title>Draft genome sequence of Dolichospermum planctonicum NIES-80.</title>
        <authorList>
            <person name="Yamaguchi H."/>
            <person name="Suzuki S."/>
            <person name="Kawachi M."/>
        </authorList>
    </citation>
    <scope>NUCLEOTIDE SEQUENCE [LARGE SCALE GENOMIC DNA]</scope>
    <source>
        <strain evidence="2">NIES-80</strain>
    </source>
</reference>
<dbReference type="Proteomes" id="UP000299367">
    <property type="component" value="Unassembled WGS sequence"/>
</dbReference>
<sequence length="35" mass="3728">MAEYGHSPPAIGNVKDSIVSILGLMQDVAKNLIFV</sequence>
<organism evidence="1 2">
    <name type="scientific">Dolichospermum planctonicum</name>
    <dbReference type="NCBI Taxonomy" id="136072"/>
    <lineage>
        <taxon>Bacteria</taxon>
        <taxon>Bacillati</taxon>
        <taxon>Cyanobacteriota</taxon>
        <taxon>Cyanophyceae</taxon>
        <taxon>Nostocales</taxon>
        <taxon>Aphanizomenonaceae</taxon>
        <taxon>Dolichospermum</taxon>
    </lineage>
</organism>
<accession>A0A480AI18</accession>
<evidence type="ECO:0000313" key="1">
    <source>
        <dbReference type="EMBL" id="GCL43403.1"/>
    </source>
</evidence>
<gene>
    <name evidence="1" type="ORF">NIES80_31170</name>
</gene>
<name>A0A480AI18_9CYAN</name>
<dbReference type="EMBL" id="BJCF01000039">
    <property type="protein sequence ID" value="GCL43403.1"/>
    <property type="molecule type" value="Genomic_DNA"/>
</dbReference>
<comment type="caution">
    <text evidence="1">The sequence shown here is derived from an EMBL/GenBank/DDBJ whole genome shotgun (WGS) entry which is preliminary data.</text>
</comment>
<dbReference type="AlphaFoldDB" id="A0A480AI18"/>
<proteinExistence type="predicted"/>
<evidence type="ECO:0000313" key="2">
    <source>
        <dbReference type="Proteomes" id="UP000299367"/>
    </source>
</evidence>